<reference evidence="2 3" key="1">
    <citation type="submission" date="2013-07" db="EMBL/GenBank/DDBJ databases">
        <title>The Genome Sequence of Kwoniella mangroviensis CBS10435.</title>
        <authorList>
            <consortium name="The Broad Institute Genome Sequencing Platform"/>
            <person name="Cuomo C."/>
            <person name="Litvintseva A."/>
            <person name="Chen Y."/>
            <person name="Heitman J."/>
            <person name="Sun S."/>
            <person name="Springer D."/>
            <person name="Dromer F."/>
            <person name="Young S.K."/>
            <person name="Zeng Q."/>
            <person name="Gargeya S."/>
            <person name="Fitzgerald M."/>
            <person name="Abouelleil A."/>
            <person name="Alvarado L."/>
            <person name="Berlin A.M."/>
            <person name="Chapman S.B."/>
            <person name="Dewar J."/>
            <person name="Goldberg J."/>
            <person name="Griggs A."/>
            <person name="Gujja S."/>
            <person name="Hansen M."/>
            <person name="Howarth C."/>
            <person name="Imamovic A."/>
            <person name="Larimer J."/>
            <person name="McCowan C."/>
            <person name="Murphy C."/>
            <person name="Pearson M."/>
            <person name="Priest M."/>
            <person name="Roberts A."/>
            <person name="Saif S."/>
            <person name="Shea T."/>
            <person name="Sykes S."/>
            <person name="Wortman J."/>
            <person name="Nusbaum C."/>
            <person name="Birren B."/>
        </authorList>
    </citation>
    <scope>NUCLEOTIDE SEQUENCE [LARGE SCALE GENOMIC DNA]</scope>
    <source>
        <strain evidence="2 3">CBS 10435</strain>
    </source>
</reference>
<evidence type="ECO:0000313" key="2">
    <source>
        <dbReference type="EMBL" id="OCF57871.1"/>
    </source>
</evidence>
<dbReference type="Proteomes" id="UP000092583">
    <property type="component" value="Unassembled WGS sequence"/>
</dbReference>
<evidence type="ECO:0000256" key="1">
    <source>
        <dbReference type="SAM" id="MobiDB-lite"/>
    </source>
</evidence>
<dbReference type="InterPro" id="IPR011009">
    <property type="entry name" value="Kinase-like_dom_sf"/>
</dbReference>
<evidence type="ECO:0000313" key="3">
    <source>
        <dbReference type="Proteomes" id="UP000092583"/>
    </source>
</evidence>
<accession>A0A1B9IQS3</accession>
<evidence type="ECO:0008006" key="4">
    <source>
        <dbReference type="Google" id="ProtNLM"/>
    </source>
</evidence>
<dbReference type="OrthoDB" id="2565006at2759"/>
<protein>
    <recommendedName>
        <fullName evidence="4">Protein kinase domain-containing protein</fullName>
    </recommendedName>
</protein>
<name>A0A1B9IQS3_9TREE</name>
<sequence>MSIPQKPLTIFCLSGTFITSTFLAFLTHDSHPVGPQSMSFTIEIAAGVKPNDRSELSSGLHFSRHPKSVYRPTDVVSEQLPSLSQLPDVPALSTEDVDVGDTTRSEEVEKGERDKPYAEQTLERTARASTLTPLLGKSGEAYGDIAPKKNIITITGYLHDGHLWDFWSAEHPQLGSIVLKVIFTPCHPCRDPDLDDYVPYEEILQEALKEERCYTDPLKQLQGTVVPKYYGLYTSGKKDRYLAIILEHAGQSLGSRYLIIPEEWQLKIYEAYKRIHLQGVLHHNLDGRHILIQDERVRLVSFSRSHIQDVKDPAHVKRLLKEASNVRGGFGFRSGEELNLNKASPDYWAALPDPAAFKNTLDRAAQR</sequence>
<feature type="compositionally biased region" description="Basic and acidic residues" evidence="1">
    <location>
        <begin position="101"/>
        <end position="119"/>
    </location>
</feature>
<organism evidence="2 3">
    <name type="scientific">Kwoniella mangroviensis CBS 10435</name>
    <dbReference type="NCBI Taxonomy" id="1331196"/>
    <lineage>
        <taxon>Eukaryota</taxon>
        <taxon>Fungi</taxon>
        <taxon>Dikarya</taxon>
        <taxon>Basidiomycota</taxon>
        <taxon>Agaricomycotina</taxon>
        <taxon>Tremellomycetes</taxon>
        <taxon>Tremellales</taxon>
        <taxon>Cryptococcaceae</taxon>
        <taxon>Kwoniella</taxon>
    </lineage>
</organism>
<dbReference type="SUPFAM" id="SSF56112">
    <property type="entry name" value="Protein kinase-like (PK-like)"/>
    <property type="match status" value="1"/>
</dbReference>
<dbReference type="EMBL" id="KI669462">
    <property type="protein sequence ID" value="OCF57871.1"/>
    <property type="molecule type" value="Genomic_DNA"/>
</dbReference>
<proteinExistence type="predicted"/>
<keyword evidence="3" id="KW-1185">Reference proteome</keyword>
<dbReference type="AlphaFoldDB" id="A0A1B9IQS3"/>
<dbReference type="STRING" id="1331196.A0A1B9IQS3"/>
<reference evidence="3" key="2">
    <citation type="submission" date="2013-12" db="EMBL/GenBank/DDBJ databases">
        <title>Evolution of pathogenesis and genome organization in the Tremellales.</title>
        <authorList>
            <person name="Cuomo C."/>
            <person name="Litvintseva A."/>
            <person name="Heitman J."/>
            <person name="Chen Y."/>
            <person name="Sun S."/>
            <person name="Springer D."/>
            <person name="Dromer F."/>
            <person name="Young S."/>
            <person name="Zeng Q."/>
            <person name="Chapman S."/>
            <person name="Gujja S."/>
            <person name="Saif S."/>
            <person name="Birren B."/>
        </authorList>
    </citation>
    <scope>NUCLEOTIDE SEQUENCE [LARGE SCALE GENOMIC DNA]</scope>
    <source>
        <strain evidence="3">CBS 10435</strain>
    </source>
</reference>
<feature type="region of interest" description="Disordered" evidence="1">
    <location>
        <begin position="91"/>
        <end position="119"/>
    </location>
</feature>
<gene>
    <name evidence="2" type="ORF">L486_03892</name>
</gene>